<dbReference type="EMBL" id="JBHSOZ010000010">
    <property type="protein sequence ID" value="MFC5714254.1"/>
    <property type="molecule type" value="Genomic_DNA"/>
</dbReference>
<evidence type="ECO:0000313" key="12">
    <source>
        <dbReference type="EMBL" id="MFC5714254.1"/>
    </source>
</evidence>
<dbReference type="NCBIfam" id="TIGR00573">
    <property type="entry name" value="dnaq"/>
    <property type="match status" value="1"/>
</dbReference>
<dbReference type="Pfam" id="PF13307">
    <property type="entry name" value="Helicase_C_2"/>
    <property type="match status" value="1"/>
</dbReference>
<dbReference type="NCBIfam" id="TIGR01407">
    <property type="entry name" value="dinG_rel"/>
    <property type="match status" value="1"/>
</dbReference>
<dbReference type="InterPro" id="IPR012337">
    <property type="entry name" value="RNaseH-like_sf"/>
</dbReference>
<organism evidence="12 13">
    <name type="scientific">Thalassorhabdus alkalitolerans</name>
    <dbReference type="NCBI Taxonomy" id="2282697"/>
    <lineage>
        <taxon>Bacteria</taxon>
        <taxon>Bacillati</taxon>
        <taxon>Bacillota</taxon>
        <taxon>Bacilli</taxon>
        <taxon>Bacillales</taxon>
        <taxon>Bacillaceae</taxon>
        <taxon>Thalassorhabdus</taxon>
    </lineage>
</organism>
<comment type="caution">
    <text evidence="12">The sequence shown here is derived from an EMBL/GenBank/DDBJ whole genome shotgun (WGS) entry which is preliminary data.</text>
</comment>
<evidence type="ECO:0000256" key="3">
    <source>
        <dbReference type="ARBA" id="ARBA00022741"/>
    </source>
</evidence>
<dbReference type="CDD" id="cd06127">
    <property type="entry name" value="DEDDh"/>
    <property type="match status" value="1"/>
</dbReference>
<dbReference type="InterPro" id="IPR013520">
    <property type="entry name" value="Ribonucl_H"/>
</dbReference>
<comment type="cofactor">
    <cofactor evidence="1">
        <name>[4Fe-4S] cluster</name>
        <dbReference type="ChEBI" id="CHEBI:49883"/>
    </cofactor>
</comment>
<evidence type="ECO:0000256" key="6">
    <source>
        <dbReference type="ARBA" id="ARBA00022840"/>
    </source>
</evidence>
<dbReference type="Proteomes" id="UP001596142">
    <property type="component" value="Unassembled WGS sequence"/>
</dbReference>
<dbReference type="NCBIfam" id="NF005981">
    <property type="entry name" value="PRK08074.1"/>
    <property type="match status" value="1"/>
</dbReference>
<dbReference type="PANTHER" id="PTHR11472:SF34">
    <property type="entry name" value="REGULATOR OF TELOMERE ELONGATION HELICASE 1"/>
    <property type="match status" value="1"/>
</dbReference>
<keyword evidence="13" id="KW-1185">Reference proteome</keyword>
<keyword evidence="4 8" id="KW-0378">Hydrolase</keyword>
<dbReference type="SMART" id="SM00479">
    <property type="entry name" value="EXOIII"/>
    <property type="match status" value="1"/>
</dbReference>
<evidence type="ECO:0000256" key="2">
    <source>
        <dbReference type="ARBA" id="ARBA00022722"/>
    </source>
</evidence>
<keyword evidence="2 8" id="KW-0540">Nuclease</keyword>
<sequence>MTERYVIIDVETTGNAPKKGDRIIQIGAVAVENEVIVDSYSSFFNPGHSIPSFIQQLTGITDNDVADAPLFEEQVPRLLTFLEGSYFVAHNVPFDLSFINGELERAGYEPFGGPVIDTVECARLLYPTEASYQLNQLADTFSVVHDRPHQADSDAEVTAIIWMKLKKKLEELPAATLHRLLPLSKHLESEIEPIIQSALREKVKADAEDPAHIEVYRQIALKRKTPFQKRSQKQPDGEQRINSNEFFKQEGHLARAMNKYEYRSGQEDMSASIHDAFNQNSHLLVEAGTGTGKSLAYLLPAVEFAKQTNRPVIVSTQTITLQDQLMAQEIPLLQKALPYTFDVSLLKGRSHYLCLRKFEQLLDEQPEHYEQALALGQLLVWLTETEYGDVEELNLVGGASRRFWDQVKSDGESCTGPSCPWFSRCFYQQARERAFHGDIVVTNHALLFTDMVHDQSLLPGYRHAVIDEAHHLEQLASQHLGIETDYTRFTHLIHRLGTMDNEGLLAQSVAIIPDGPPIKEQGWVKARTEKLADLKFEIDELFRMLHGFCLGRSKRGSSEVGRLSIRFSPSEEKGLSAIQEGAKRVVMLLEEEGKKLLEVGDHIDQELLSFQERGIVSDFLSAVRDLLAEGTMLEKLLLEEDPNMVYWMEAESKGAQNATYLYARPIDVSELLADKLFAKKDSVIMTSATLTVKNSFRFIKKRLGLDDFGVETLSVPSPFNYQRQAKLLIPEDMGSIKRADEKAFIEQTAEFIYHSASITQGRMLVLFTSFDMLRKTYRLLREWDDEGDFVLIGQGVKTGSRTKLMKTFRQHERSILLGTSTFWEGVDIPGDALSCLVIVRLPFSPPDEPVLQAKSEKVKAEGKNPFSELSLPQAVLRFKQGFGRLIRQENDKGVVVVLDKRLLQSSYGKDFIRSLPKVPVIQKPMDEVLNEIDRFLNE</sequence>
<dbReference type="InterPro" id="IPR045028">
    <property type="entry name" value="DinG/Rad3-like"/>
</dbReference>
<evidence type="ECO:0000256" key="8">
    <source>
        <dbReference type="HAMAP-Rule" id="MF_02206"/>
    </source>
</evidence>
<gene>
    <name evidence="8 9 12" type="primary">dinG</name>
    <name evidence="12" type="ORF">ACFPU1_16000</name>
</gene>
<evidence type="ECO:0000256" key="4">
    <source>
        <dbReference type="ARBA" id="ARBA00022801"/>
    </source>
</evidence>
<dbReference type="InterPro" id="IPR014001">
    <property type="entry name" value="Helicase_ATP-bd"/>
</dbReference>
<comment type="catalytic activity">
    <reaction evidence="7">
        <text>ATP + H2O = ADP + phosphate + H(+)</text>
        <dbReference type="Rhea" id="RHEA:13065"/>
        <dbReference type="ChEBI" id="CHEBI:15377"/>
        <dbReference type="ChEBI" id="CHEBI:15378"/>
        <dbReference type="ChEBI" id="CHEBI:30616"/>
        <dbReference type="ChEBI" id="CHEBI:43474"/>
        <dbReference type="ChEBI" id="CHEBI:456216"/>
        <dbReference type="EC" id="5.6.2.3"/>
    </reaction>
</comment>
<comment type="function">
    <text evidence="8 9">3'-5' exonuclease.</text>
</comment>
<accession>A0ABW0YV62</accession>
<protein>
    <recommendedName>
        <fullName evidence="8 9">3'-5' exonuclease DinG</fullName>
        <ecNumber evidence="8 9">3.1.-.-</ecNumber>
    </recommendedName>
</protein>
<evidence type="ECO:0000256" key="7">
    <source>
        <dbReference type="ARBA" id="ARBA00048954"/>
    </source>
</evidence>
<dbReference type="InterPro" id="IPR011545">
    <property type="entry name" value="DEAD/DEAH_box_helicase_dom"/>
</dbReference>
<name>A0ABW0YV62_9BACI</name>
<dbReference type="Gene3D" id="3.40.50.300">
    <property type="entry name" value="P-loop containing nucleotide triphosphate hydrolases"/>
    <property type="match status" value="2"/>
</dbReference>
<dbReference type="SUPFAM" id="SSF53098">
    <property type="entry name" value="Ribonuclease H-like"/>
    <property type="match status" value="1"/>
</dbReference>
<comment type="similarity">
    <text evidence="8 9">Belongs to the helicase family. DinG subfamily. Type 2 sub-subfamily.</text>
</comment>
<dbReference type="SUPFAM" id="SSF52540">
    <property type="entry name" value="P-loop containing nucleoside triphosphate hydrolases"/>
    <property type="match status" value="1"/>
</dbReference>
<dbReference type="Gene3D" id="3.30.420.10">
    <property type="entry name" value="Ribonuclease H-like superfamily/Ribonuclease H"/>
    <property type="match status" value="1"/>
</dbReference>
<proteinExistence type="inferred from homology"/>
<dbReference type="InterPro" id="IPR027417">
    <property type="entry name" value="P-loop_NTPase"/>
</dbReference>
<evidence type="ECO:0000256" key="9">
    <source>
        <dbReference type="RuleBase" id="RU364106"/>
    </source>
</evidence>
<evidence type="ECO:0000259" key="11">
    <source>
        <dbReference type="PROSITE" id="PS51193"/>
    </source>
</evidence>
<evidence type="ECO:0000256" key="5">
    <source>
        <dbReference type="ARBA" id="ARBA00022839"/>
    </source>
</evidence>
<evidence type="ECO:0000259" key="10">
    <source>
        <dbReference type="PROSITE" id="PS51192"/>
    </source>
</evidence>
<feature type="domain" description="Helicase ATP-binding" evidence="10">
    <location>
        <begin position="274"/>
        <end position="517"/>
    </location>
</feature>
<keyword evidence="5 8" id="KW-0269">Exonuclease</keyword>
<dbReference type="SMART" id="SM00491">
    <property type="entry name" value="HELICc2"/>
    <property type="match status" value="1"/>
</dbReference>
<dbReference type="InterPro" id="IPR006054">
    <property type="entry name" value="DnaQ"/>
</dbReference>
<keyword evidence="6 8" id="KW-0067">ATP-binding</keyword>
<dbReference type="GO" id="GO:0003678">
    <property type="term" value="F:DNA helicase activity"/>
    <property type="evidence" value="ECO:0007669"/>
    <property type="project" value="UniProtKB-EC"/>
</dbReference>
<feature type="short sequence motif" description="DEAH box" evidence="8">
    <location>
        <begin position="467"/>
        <end position="470"/>
    </location>
</feature>
<dbReference type="InterPro" id="IPR014013">
    <property type="entry name" value="Helic_SF1/SF2_ATP-bd_DinG/Rad3"/>
</dbReference>
<dbReference type="PANTHER" id="PTHR11472">
    <property type="entry name" value="DNA REPAIR DEAD HELICASE RAD3/XP-D SUBFAMILY MEMBER"/>
    <property type="match status" value="1"/>
</dbReference>
<dbReference type="Pfam" id="PF00270">
    <property type="entry name" value="DEAD"/>
    <property type="match status" value="1"/>
</dbReference>
<dbReference type="InterPro" id="IPR036397">
    <property type="entry name" value="RNaseH_sf"/>
</dbReference>
<dbReference type="GO" id="GO:0016787">
    <property type="term" value="F:hydrolase activity"/>
    <property type="evidence" value="ECO:0007669"/>
    <property type="project" value="UniProtKB-KW"/>
</dbReference>
<dbReference type="InterPro" id="IPR006555">
    <property type="entry name" value="ATP-dep_Helicase_C"/>
</dbReference>
<evidence type="ECO:0000313" key="13">
    <source>
        <dbReference type="Proteomes" id="UP001596142"/>
    </source>
</evidence>
<keyword evidence="12" id="KW-0347">Helicase</keyword>
<dbReference type="Pfam" id="PF00929">
    <property type="entry name" value="RNase_T"/>
    <property type="match status" value="1"/>
</dbReference>
<dbReference type="PROSITE" id="PS51193">
    <property type="entry name" value="HELICASE_ATP_BIND_2"/>
    <property type="match status" value="1"/>
</dbReference>
<dbReference type="RefSeq" id="WP_385942876.1">
    <property type="nucleotide sequence ID" value="NZ_JBHSOZ010000010.1"/>
</dbReference>
<feature type="binding site" evidence="8">
    <location>
        <begin position="287"/>
        <end position="294"/>
    </location>
    <ligand>
        <name>ATP</name>
        <dbReference type="ChEBI" id="CHEBI:30616"/>
    </ligand>
</feature>
<feature type="domain" description="Helicase ATP-binding" evidence="11">
    <location>
        <begin position="252"/>
        <end position="516"/>
    </location>
</feature>
<dbReference type="PROSITE" id="PS51192">
    <property type="entry name" value="HELICASE_ATP_BIND_1"/>
    <property type="match status" value="1"/>
</dbReference>
<evidence type="ECO:0000256" key="1">
    <source>
        <dbReference type="ARBA" id="ARBA00001966"/>
    </source>
</evidence>
<dbReference type="EC" id="3.1.-.-" evidence="8 9"/>
<dbReference type="InterPro" id="IPR006310">
    <property type="entry name" value="DinG"/>
</dbReference>
<reference evidence="13" key="1">
    <citation type="journal article" date="2019" name="Int. J. Syst. Evol. Microbiol.">
        <title>The Global Catalogue of Microorganisms (GCM) 10K type strain sequencing project: providing services to taxonomists for standard genome sequencing and annotation.</title>
        <authorList>
            <consortium name="The Broad Institute Genomics Platform"/>
            <consortium name="The Broad Institute Genome Sequencing Center for Infectious Disease"/>
            <person name="Wu L."/>
            <person name="Ma J."/>
        </authorList>
    </citation>
    <scope>NUCLEOTIDE SEQUENCE [LARGE SCALE GENOMIC DNA]</scope>
    <source>
        <strain evidence="13">CECT 7184</strain>
    </source>
</reference>
<keyword evidence="3 8" id="KW-0547">Nucleotide-binding</keyword>
<dbReference type="SMART" id="SM00487">
    <property type="entry name" value="DEXDc"/>
    <property type="match status" value="1"/>
</dbReference>
<dbReference type="HAMAP" id="MF_02206">
    <property type="entry name" value="DinG_exonucl"/>
    <property type="match status" value="1"/>
</dbReference>